<protein>
    <recommendedName>
        <fullName evidence="7">Aspartate carbamoyltransferase</fullName>
        <ecNumber evidence="7">2.1.3.2</ecNumber>
    </recommendedName>
    <alternativeName>
        <fullName evidence="7">Aspartate transcarbamylase</fullName>
        <shortName evidence="7">ATCase</shortName>
    </alternativeName>
</protein>
<dbReference type="Pfam" id="PF02729">
    <property type="entry name" value="OTCace_N"/>
    <property type="match status" value="1"/>
</dbReference>
<dbReference type="Gene3D" id="3.40.50.1370">
    <property type="entry name" value="Aspartate/ornithine carbamoyltransferase"/>
    <property type="match status" value="2"/>
</dbReference>
<gene>
    <name evidence="7 10" type="primary">pyrB</name>
    <name evidence="10" type="ORF">K239x_49940</name>
</gene>
<feature type="binding site" evidence="7">
    <location>
        <position position="240"/>
    </location>
    <ligand>
        <name>L-aspartate</name>
        <dbReference type="ChEBI" id="CHEBI:29991"/>
    </ligand>
</feature>
<evidence type="ECO:0000256" key="1">
    <source>
        <dbReference type="ARBA" id="ARBA00004852"/>
    </source>
</evidence>
<name>A0A517P0T1_9BACT</name>
<keyword evidence="4 7" id="KW-0665">Pyrimidine biosynthesis</keyword>
<dbReference type="OrthoDB" id="9802587at2"/>
<reference evidence="10 11" key="1">
    <citation type="submission" date="2019-02" db="EMBL/GenBank/DDBJ databases">
        <title>Deep-cultivation of Planctomycetes and their phenomic and genomic characterization uncovers novel biology.</title>
        <authorList>
            <person name="Wiegand S."/>
            <person name="Jogler M."/>
            <person name="Boedeker C."/>
            <person name="Pinto D."/>
            <person name="Vollmers J."/>
            <person name="Rivas-Marin E."/>
            <person name="Kohn T."/>
            <person name="Peeters S.H."/>
            <person name="Heuer A."/>
            <person name="Rast P."/>
            <person name="Oberbeckmann S."/>
            <person name="Bunk B."/>
            <person name="Jeske O."/>
            <person name="Meyerdierks A."/>
            <person name="Storesund J.E."/>
            <person name="Kallscheuer N."/>
            <person name="Luecker S."/>
            <person name="Lage O.M."/>
            <person name="Pohl T."/>
            <person name="Merkel B.J."/>
            <person name="Hornburger P."/>
            <person name="Mueller R.-W."/>
            <person name="Bruemmer F."/>
            <person name="Labrenz M."/>
            <person name="Spormann A.M."/>
            <person name="Op den Camp H."/>
            <person name="Overmann J."/>
            <person name="Amann R."/>
            <person name="Jetten M.S.M."/>
            <person name="Mascher T."/>
            <person name="Medema M.H."/>
            <person name="Devos D.P."/>
            <person name="Kaster A.-K."/>
            <person name="Ovreas L."/>
            <person name="Rohde M."/>
            <person name="Galperin M.Y."/>
            <person name="Jogler C."/>
        </authorList>
    </citation>
    <scope>NUCLEOTIDE SEQUENCE [LARGE SCALE GENOMIC DNA]</scope>
    <source>
        <strain evidence="10 11">K23_9</strain>
    </source>
</reference>
<dbReference type="InterPro" id="IPR006131">
    <property type="entry name" value="Asp_carbamoyltransf_Asp/Orn-bd"/>
</dbReference>
<dbReference type="GO" id="GO:0006520">
    <property type="term" value="P:amino acid metabolic process"/>
    <property type="evidence" value="ECO:0007669"/>
    <property type="project" value="InterPro"/>
</dbReference>
<feature type="binding site" evidence="7">
    <location>
        <position position="282"/>
    </location>
    <ligand>
        <name>carbamoyl phosphate</name>
        <dbReference type="ChEBI" id="CHEBI:58228"/>
    </ligand>
</feature>
<dbReference type="GO" id="GO:0004070">
    <property type="term" value="F:aspartate carbamoyltransferase activity"/>
    <property type="evidence" value="ECO:0007669"/>
    <property type="project" value="UniProtKB-UniRule"/>
</dbReference>
<dbReference type="AlphaFoldDB" id="A0A517P0T1"/>
<comment type="subunit">
    <text evidence="7">Heterododecamer (2C3:3R2) of six catalytic PyrB chains organized as two trimers (C3), and six regulatory PyrI chains organized as three dimers (R2).</text>
</comment>
<dbReference type="Proteomes" id="UP000319817">
    <property type="component" value="Chromosome"/>
</dbReference>
<feature type="binding site" evidence="7">
    <location>
        <position position="186"/>
    </location>
    <ligand>
        <name>L-aspartate</name>
        <dbReference type="ChEBI" id="CHEBI:29991"/>
    </ligand>
</feature>
<sequence>MSEPPTFETSPESLVFPASWQRRHLLDLESLSASEIRTLLDVAQQMKELTGGCRRKVQLLAGKTCANLFFENSTRTRNSFSLAAKRLGADTVEFGSSGSSVAKGETFVDTAKTIQAMGVDWVVTRHSTPGTPHLLSRELECCIINAGDGPHEHPTQGLLDLLTIRQHRGQFDGLTVALVGDINHSRTARSNIWGLSKLGAHVIVCGPPTLVSDRWEELGFEVAHNLDDILPRCDVLNLLRVQFERQNTQPFPSVHEYANLYAMDVDRMRRAKDDILIMAPGPINRGVEITPEVADGKHSVILEQVNNGLAVRMAALWLLAGADERERGITS</sequence>
<comment type="similarity">
    <text evidence="2 7">Belongs to the aspartate/ornithine carbamoyltransferase superfamily. ATCase family.</text>
</comment>
<dbReference type="InterPro" id="IPR006130">
    <property type="entry name" value="Asp/Orn_carbamoylTrfase"/>
</dbReference>
<feature type="binding site" evidence="7">
    <location>
        <position position="125"/>
    </location>
    <ligand>
        <name>carbamoyl phosphate</name>
        <dbReference type="ChEBI" id="CHEBI:58228"/>
    </ligand>
</feature>
<evidence type="ECO:0000313" key="10">
    <source>
        <dbReference type="EMBL" id="QDT12979.1"/>
    </source>
</evidence>
<evidence type="ECO:0000256" key="4">
    <source>
        <dbReference type="ARBA" id="ARBA00022975"/>
    </source>
</evidence>
<dbReference type="GO" id="GO:0005829">
    <property type="term" value="C:cytosol"/>
    <property type="evidence" value="ECO:0007669"/>
    <property type="project" value="TreeGrafter"/>
</dbReference>
<feature type="binding site" evidence="7">
    <location>
        <position position="153"/>
    </location>
    <ligand>
        <name>carbamoyl phosphate</name>
        <dbReference type="ChEBI" id="CHEBI:58228"/>
    </ligand>
</feature>
<comment type="pathway">
    <text evidence="1 7">Pyrimidine metabolism; UMP biosynthesis via de novo pathway; (S)-dihydroorotate from bicarbonate: step 2/3.</text>
</comment>
<dbReference type="PROSITE" id="PS00097">
    <property type="entry name" value="CARBAMOYLTRANSFERASE"/>
    <property type="match status" value="1"/>
</dbReference>
<dbReference type="EC" id="2.1.3.2" evidence="7"/>
<dbReference type="PANTHER" id="PTHR45753:SF6">
    <property type="entry name" value="ASPARTATE CARBAMOYLTRANSFERASE"/>
    <property type="match status" value="1"/>
</dbReference>
<dbReference type="EMBL" id="CP036526">
    <property type="protein sequence ID" value="QDT12979.1"/>
    <property type="molecule type" value="Genomic_DNA"/>
</dbReference>
<dbReference type="NCBIfam" id="NF002032">
    <property type="entry name" value="PRK00856.1"/>
    <property type="match status" value="1"/>
</dbReference>
<evidence type="ECO:0000259" key="8">
    <source>
        <dbReference type="Pfam" id="PF00185"/>
    </source>
</evidence>
<evidence type="ECO:0000259" key="9">
    <source>
        <dbReference type="Pfam" id="PF02729"/>
    </source>
</evidence>
<feature type="binding site" evidence="7">
    <location>
        <position position="75"/>
    </location>
    <ligand>
        <name>carbamoyl phosphate</name>
        <dbReference type="ChEBI" id="CHEBI:58228"/>
    </ligand>
</feature>
<organism evidence="10 11">
    <name type="scientific">Stieleria marina</name>
    <dbReference type="NCBI Taxonomy" id="1930275"/>
    <lineage>
        <taxon>Bacteria</taxon>
        <taxon>Pseudomonadati</taxon>
        <taxon>Planctomycetota</taxon>
        <taxon>Planctomycetia</taxon>
        <taxon>Pirellulales</taxon>
        <taxon>Pirellulaceae</taxon>
        <taxon>Stieleria</taxon>
    </lineage>
</organism>
<dbReference type="Pfam" id="PF00185">
    <property type="entry name" value="OTCace"/>
    <property type="match status" value="1"/>
</dbReference>
<comment type="catalytic activity">
    <reaction evidence="6 7">
        <text>carbamoyl phosphate + L-aspartate = N-carbamoyl-L-aspartate + phosphate + H(+)</text>
        <dbReference type="Rhea" id="RHEA:20013"/>
        <dbReference type="ChEBI" id="CHEBI:15378"/>
        <dbReference type="ChEBI" id="CHEBI:29991"/>
        <dbReference type="ChEBI" id="CHEBI:32814"/>
        <dbReference type="ChEBI" id="CHEBI:43474"/>
        <dbReference type="ChEBI" id="CHEBI:58228"/>
        <dbReference type="EC" id="2.1.3.2"/>
    </reaction>
</comment>
<dbReference type="RefSeq" id="WP_145420789.1">
    <property type="nucleotide sequence ID" value="NZ_CP036526.1"/>
</dbReference>
<evidence type="ECO:0000256" key="3">
    <source>
        <dbReference type="ARBA" id="ARBA00022679"/>
    </source>
</evidence>
<evidence type="ECO:0000256" key="7">
    <source>
        <dbReference type="HAMAP-Rule" id="MF_00001"/>
    </source>
</evidence>
<feature type="domain" description="Aspartate/ornithine carbamoyltransferase Asp/Orn-binding" evidence="8">
    <location>
        <begin position="172"/>
        <end position="318"/>
    </location>
</feature>
<feature type="domain" description="Aspartate/ornithine carbamoyltransferase carbamoyl-P binding" evidence="9">
    <location>
        <begin position="23"/>
        <end position="166"/>
    </location>
</feature>
<dbReference type="PRINTS" id="PR00101">
    <property type="entry name" value="ATCASE"/>
</dbReference>
<dbReference type="GO" id="GO:0016597">
    <property type="term" value="F:amino acid binding"/>
    <property type="evidence" value="ECO:0007669"/>
    <property type="project" value="InterPro"/>
</dbReference>
<dbReference type="HAMAP" id="MF_00001">
    <property type="entry name" value="Asp_carb_tr"/>
    <property type="match status" value="1"/>
</dbReference>
<feature type="binding site" evidence="7">
    <location>
        <position position="103"/>
    </location>
    <ligand>
        <name>L-aspartate</name>
        <dbReference type="ChEBI" id="CHEBI:29991"/>
    </ligand>
</feature>
<feature type="binding site" evidence="7">
    <location>
        <position position="281"/>
    </location>
    <ligand>
        <name>carbamoyl phosphate</name>
        <dbReference type="ChEBI" id="CHEBI:58228"/>
    </ligand>
</feature>
<dbReference type="SUPFAM" id="SSF53671">
    <property type="entry name" value="Aspartate/ornithine carbamoyltransferase"/>
    <property type="match status" value="1"/>
</dbReference>
<feature type="binding site" evidence="7">
    <location>
        <position position="156"/>
    </location>
    <ligand>
        <name>carbamoyl phosphate</name>
        <dbReference type="ChEBI" id="CHEBI:58228"/>
    </ligand>
</feature>
<dbReference type="InterPro" id="IPR036901">
    <property type="entry name" value="Asp/Orn_carbamoylTrfase_sf"/>
</dbReference>
<dbReference type="PRINTS" id="PR00100">
    <property type="entry name" value="AOTCASE"/>
</dbReference>
<evidence type="ECO:0000313" key="11">
    <source>
        <dbReference type="Proteomes" id="UP000319817"/>
    </source>
</evidence>
<evidence type="ECO:0000256" key="6">
    <source>
        <dbReference type="ARBA" id="ARBA00048859"/>
    </source>
</evidence>
<dbReference type="NCBIfam" id="TIGR00670">
    <property type="entry name" value="asp_carb_tr"/>
    <property type="match status" value="1"/>
</dbReference>
<dbReference type="GO" id="GO:0006207">
    <property type="term" value="P:'de novo' pyrimidine nucleobase biosynthetic process"/>
    <property type="evidence" value="ECO:0007669"/>
    <property type="project" value="InterPro"/>
</dbReference>
<dbReference type="InterPro" id="IPR006132">
    <property type="entry name" value="Asp/Orn_carbamoyltranf_P-bd"/>
</dbReference>
<proteinExistence type="inferred from homology"/>
<dbReference type="PANTHER" id="PTHR45753">
    <property type="entry name" value="ORNITHINE CARBAMOYLTRANSFERASE, MITOCHONDRIAL"/>
    <property type="match status" value="1"/>
</dbReference>
<dbReference type="GO" id="GO:0044205">
    <property type="term" value="P:'de novo' UMP biosynthetic process"/>
    <property type="evidence" value="ECO:0007669"/>
    <property type="project" value="UniProtKB-UniRule"/>
</dbReference>
<keyword evidence="11" id="KW-1185">Reference proteome</keyword>
<evidence type="ECO:0000256" key="5">
    <source>
        <dbReference type="ARBA" id="ARBA00043884"/>
    </source>
</evidence>
<comment type="function">
    <text evidence="5 7">Catalyzes the condensation of carbamoyl phosphate and aspartate to form carbamoyl aspartate and inorganic phosphate, the committed step in the de novo pyrimidine nucleotide biosynthesis pathway.</text>
</comment>
<evidence type="ECO:0000256" key="2">
    <source>
        <dbReference type="ARBA" id="ARBA00008896"/>
    </source>
</evidence>
<dbReference type="UniPathway" id="UPA00070">
    <property type="reaction ID" value="UER00116"/>
</dbReference>
<dbReference type="InterPro" id="IPR002082">
    <property type="entry name" value="Asp_carbamoyltransf"/>
</dbReference>
<feature type="binding site" evidence="7">
    <location>
        <position position="76"/>
    </location>
    <ligand>
        <name>carbamoyl phosphate</name>
        <dbReference type="ChEBI" id="CHEBI:58228"/>
    </ligand>
</feature>
<accession>A0A517P0T1</accession>
<keyword evidence="3 7" id="KW-0808">Transferase</keyword>